<dbReference type="InterPro" id="IPR002328">
    <property type="entry name" value="ADH_Zn_CS"/>
</dbReference>
<name>A0A443VJ52_RAOPL</name>
<keyword evidence="2 4" id="KW-0862">Zinc</keyword>
<evidence type="ECO:0000313" key="10">
    <source>
        <dbReference type="Proteomes" id="UP001293169"/>
    </source>
</evidence>
<dbReference type="PANTHER" id="PTHR43401">
    <property type="entry name" value="L-THREONINE 3-DEHYDROGENASE"/>
    <property type="match status" value="1"/>
</dbReference>
<dbReference type="EMBL" id="QKOX01000022">
    <property type="protein sequence ID" value="RWT20158.1"/>
    <property type="molecule type" value="Genomic_DNA"/>
</dbReference>
<dbReference type="GO" id="GO:0008270">
    <property type="term" value="F:zinc ion binding"/>
    <property type="evidence" value="ECO:0007669"/>
    <property type="project" value="InterPro"/>
</dbReference>
<reference evidence="6" key="3">
    <citation type="submission" date="2020-11" db="EMBL/GenBank/DDBJ databases">
        <authorList>
            <consortium name="NCBI Pathogen Detection Project"/>
        </authorList>
    </citation>
    <scope>NUCLEOTIDE SEQUENCE</scope>
    <source>
        <strain evidence="6">MISC063</strain>
    </source>
</reference>
<dbReference type="RefSeq" id="WP_032686827.1">
    <property type="nucleotide sequence ID" value="NZ_BIJB01000001.1"/>
</dbReference>
<dbReference type="AlphaFoldDB" id="A0A443VJ52"/>
<dbReference type="Proteomes" id="UP000864422">
    <property type="component" value="Unassembled WGS sequence"/>
</dbReference>
<dbReference type="Gene3D" id="3.40.50.720">
    <property type="entry name" value="NAD(P)-binding Rossmann-like Domain"/>
    <property type="match status" value="1"/>
</dbReference>
<dbReference type="SUPFAM" id="SSF51735">
    <property type="entry name" value="NAD(P)-binding Rossmann-fold domains"/>
    <property type="match status" value="1"/>
</dbReference>
<dbReference type="InterPro" id="IPR013154">
    <property type="entry name" value="ADH-like_N"/>
</dbReference>
<dbReference type="Gene3D" id="3.90.180.10">
    <property type="entry name" value="Medium-chain alcohol dehydrogenases, catalytic domain"/>
    <property type="match status" value="1"/>
</dbReference>
<dbReference type="EMBL" id="JAXUDK010000011">
    <property type="protein sequence ID" value="MDZ7467485.1"/>
    <property type="molecule type" value="Genomic_DNA"/>
</dbReference>
<evidence type="ECO:0000256" key="2">
    <source>
        <dbReference type="ARBA" id="ARBA00022833"/>
    </source>
</evidence>
<dbReference type="EMBL" id="DACSEA010000022">
    <property type="protein sequence ID" value="HAT1607885.1"/>
    <property type="molecule type" value="Genomic_DNA"/>
</dbReference>
<dbReference type="InterPro" id="IPR050129">
    <property type="entry name" value="Zn_alcohol_dh"/>
</dbReference>
<dbReference type="GO" id="GO:0016616">
    <property type="term" value="F:oxidoreductase activity, acting on the CH-OH group of donors, NAD or NADP as acceptor"/>
    <property type="evidence" value="ECO:0007669"/>
    <property type="project" value="UniProtKB-ARBA"/>
</dbReference>
<dbReference type="PROSITE" id="PS00059">
    <property type="entry name" value="ADH_ZINC"/>
    <property type="match status" value="1"/>
</dbReference>
<dbReference type="Pfam" id="PF08240">
    <property type="entry name" value="ADH_N"/>
    <property type="match status" value="1"/>
</dbReference>
<dbReference type="SMART" id="SM00829">
    <property type="entry name" value="PKS_ER"/>
    <property type="match status" value="1"/>
</dbReference>
<evidence type="ECO:0000313" key="6">
    <source>
        <dbReference type="EMBL" id="HAT1607885.1"/>
    </source>
</evidence>
<keyword evidence="3" id="KW-0560">Oxidoreductase</keyword>
<evidence type="ECO:0000256" key="4">
    <source>
        <dbReference type="RuleBase" id="RU361277"/>
    </source>
</evidence>
<gene>
    <name evidence="8" type="ORF">DN603_19585</name>
    <name evidence="6" type="ORF">I8Y23_004241</name>
    <name evidence="7" type="ORF">U5E74_17770</name>
</gene>
<dbReference type="Pfam" id="PF00107">
    <property type="entry name" value="ADH_zinc_N"/>
    <property type="match status" value="1"/>
</dbReference>
<evidence type="ECO:0000313" key="7">
    <source>
        <dbReference type="EMBL" id="MDZ7467485.1"/>
    </source>
</evidence>
<comment type="caution">
    <text evidence="8">The sequence shown here is derived from an EMBL/GenBank/DDBJ whole genome shotgun (WGS) entry which is preliminary data.</text>
</comment>
<evidence type="ECO:0000256" key="1">
    <source>
        <dbReference type="ARBA" id="ARBA00022723"/>
    </source>
</evidence>
<dbReference type="InterPro" id="IPR013149">
    <property type="entry name" value="ADH-like_C"/>
</dbReference>
<comment type="cofactor">
    <cofactor evidence="4">
        <name>Zn(2+)</name>
        <dbReference type="ChEBI" id="CHEBI:29105"/>
    </cofactor>
</comment>
<dbReference type="InterPro" id="IPR036291">
    <property type="entry name" value="NAD(P)-bd_dom_sf"/>
</dbReference>
<reference evidence="6" key="1">
    <citation type="journal article" date="2018" name="Genome Biol.">
        <title>SKESA: strategic k-mer extension for scrupulous assemblies.</title>
        <authorList>
            <person name="Souvorov A."/>
            <person name="Agarwala R."/>
            <person name="Lipman D.J."/>
        </authorList>
    </citation>
    <scope>NUCLEOTIDE SEQUENCE</scope>
    <source>
        <strain evidence="6">MISC063</strain>
    </source>
</reference>
<evidence type="ECO:0000313" key="8">
    <source>
        <dbReference type="EMBL" id="RWT20158.1"/>
    </source>
</evidence>
<comment type="similarity">
    <text evidence="4">Belongs to the zinc-containing alcohol dehydrogenase family.</text>
</comment>
<dbReference type="InterPro" id="IPR011032">
    <property type="entry name" value="GroES-like_sf"/>
</dbReference>
<dbReference type="Proteomes" id="UP001293169">
    <property type="component" value="Unassembled WGS sequence"/>
</dbReference>
<evidence type="ECO:0000256" key="3">
    <source>
        <dbReference type="ARBA" id="ARBA00023002"/>
    </source>
</evidence>
<organism evidence="8 9">
    <name type="scientific">Raoultella planticola</name>
    <name type="common">Klebsiella planticola</name>
    <dbReference type="NCBI Taxonomy" id="575"/>
    <lineage>
        <taxon>Bacteria</taxon>
        <taxon>Pseudomonadati</taxon>
        <taxon>Pseudomonadota</taxon>
        <taxon>Gammaproteobacteria</taxon>
        <taxon>Enterobacterales</taxon>
        <taxon>Enterobacteriaceae</taxon>
        <taxon>Klebsiella/Raoultella group</taxon>
        <taxon>Raoultella</taxon>
    </lineage>
</organism>
<reference evidence="7 10" key="4">
    <citation type="submission" date="2023-12" db="EMBL/GenBank/DDBJ databases">
        <title>N/s.</title>
        <authorList>
            <person name="Dale J."/>
        </authorList>
    </citation>
    <scope>NUCLEOTIDE SEQUENCE [LARGE SCALE GENOMIC DNA]</scope>
    <source>
        <strain evidence="7 10">2023EL-01226</strain>
    </source>
</reference>
<dbReference type="SUPFAM" id="SSF50129">
    <property type="entry name" value="GroES-like"/>
    <property type="match status" value="1"/>
</dbReference>
<feature type="domain" description="Enoyl reductase (ER)" evidence="5">
    <location>
        <begin position="12"/>
        <end position="342"/>
    </location>
</feature>
<sequence>MIPKLMKAAVLTAPKTFEIRQVPVPAYGDDEVLIRVTRCSICGTDIHIYNGHYSQDKLPLIPGHEFSGEIVAVGRQVSTLTPGQRVVADINIGCGHCYYCRRNELLNCPEIRQLGIHTHGAFAQYVAIPARLVIPLGDEIADSVACLTEPFSCVVRASKKIGLSVAESVVVIGAGPVGNMHIQMARLLGAAPIIAVELNPQRAELARQCGADSVITDPEVALEQIKALTEGRGADVVIESVGHPELYKQALTFMRPGGRLLAFGLTDAQTEIAIKPLEIILKEQRIQGSVAGMGEDMHQALHLLSHQRFITAPFRESVHPLEDIQQVFSTLLAHPQHLKIQLHIAHE</sequence>
<dbReference type="InterPro" id="IPR020843">
    <property type="entry name" value="ER"/>
</dbReference>
<dbReference type="PANTHER" id="PTHR43401:SF2">
    <property type="entry name" value="L-THREONINE 3-DEHYDROGENASE"/>
    <property type="match status" value="1"/>
</dbReference>
<keyword evidence="1 4" id="KW-0479">Metal-binding</keyword>
<dbReference type="Proteomes" id="UP000288843">
    <property type="component" value="Unassembled WGS sequence"/>
</dbReference>
<reference evidence="8 9" key="2">
    <citation type="submission" date="2018-06" db="EMBL/GenBank/DDBJ databases">
        <title>Carbapenemase-producing Enterobacteriaceae present in wastewater treatment plant effluent and nearby surface waters in the US.</title>
        <authorList>
            <person name="Mathys D.A."/>
            <person name="Mollenkopf D.F."/>
            <person name="Feicht S.M."/>
            <person name="Adams R.J."/>
            <person name="Albers A.L."/>
            <person name="Stuever D.M."/>
            <person name="Daniels J.B."/>
            <person name="Wittum T.E."/>
        </authorList>
    </citation>
    <scope>NUCLEOTIDE SEQUENCE [LARGE SCALE GENOMIC DNA]</scope>
    <source>
        <strain evidence="8 9">GEO_47_Down_B</strain>
    </source>
</reference>
<evidence type="ECO:0000259" key="5">
    <source>
        <dbReference type="SMART" id="SM00829"/>
    </source>
</evidence>
<keyword evidence="10" id="KW-1185">Reference proteome</keyword>
<protein>
    <submittedName>
        <fullName evidence="6 8">Dehydrogenase</fullName>
    </submittedName>
</protein>
<accession>A0A443VJ52</accession>
<proteinExistence type="inferred from homology"/>
<evidence type="ECO:0000313" key="9">
    <source>
        <dbReference type="Proteomes" id="UP000288843"/>
    </source>
</evidence>